<feature type="domain" description="Sushi" evidence="21">
    <location>
        <begin position="1867"/>
        <end position="1923"/>
    </location>
</feature>
<evidence type="ECO:0000256" key="8">
    <source>
        <dbReference type="ARBA" id="ARBA00022989"/>
    </source>
</evidence>
<dbReference type="Gene3D" id="2.10.25.10">
    <property type="entry name" value="Laminin"/>
    <property type="match status" value="3"/>
</dbReference>
<feature type="domain" description="PLAT" evidence="20">
    <location>
        <begin position="3061"/>
        <end position="3178"/>
    </location>
</feature>
<evidence type="ECO:0000256" key="1">
    <source>
        <dbReference type="ARBA" id="ARBA00004141"/>
    </source>
</evidence>
<dbReference type="PROSITE" id="PS51828">
    <property type="entry name" value="PTX_2"/>
    <property type="match status" value="1"/>
</dbReference>
<dbReference type="PROSITE" id="PS50095">
    <property type="entry name" value="PLAT"/>
    <property type="match status" value="1"/>
</dbReference>
<comment type="caution">
    <text evidence="12">Lacks conserved residue(s) required for the propagation of feature annotation.</text>
</comment>
<feature type="transmembrane region" description="Helical" evidence="15">
    <location>
        <begin position="3016"/>
        <end position="3035"/>
    </location>
</feature>
<protein>
    <submittedName>
        <fullName evidence="24">CSMD3 protein</fullName>
    </submittedName>
</protein>
<evidence type="ECO:0000256" key="15">
    <source>
        <dbReference type="SAM" id="Phobius"/>
    </source>
</evidence>
<feature type="disulfide bond" evidence="14">
    <location>
        <begin position="1951"/>
        <end position="1978"/>
    </location>
</feature>
<dbReference type="PROSITE" id="PS50041">
    <property type="entry name" value="C_TYPE_LECTIN_2"/>
    <property type="match status" value="5"/>
</dbReference>
<keyword evidence="10 12" id="KW-1015">Disulfide bond</keyword>
<dbReference type="InterPro" id="IPR016186">
    <property type="entry name" value="C-type_lectin-like/link_sf"/>
</dbReference>
<dbReference type="Pfam" id="PF22633">
    <property type="entry name" value="F5_F8_type_C_2"/>
    <property type="match status" value="1"/>
</dbReference>
<feature type="domain" description="C-type lectin" evidence="18">
    <location>
        <begin position="343"/>
        <end position="458"/>
    </location>
</feature>
<dbReference type="FunFam" id="1.10.287.70:FF:000216">
    <property type="entry name" value="Polycystic kidney disease 1b"/>
    <property type="match status" value="1"/>
</dbReference>
<dbReference type="Proteomes" id="UP000838412">
    <property type="component" value="Chromosome 6"/>
</dbReference>
<evidence type="ECO:0000259" key="23">
    <source>
        <dbReference type="PROSITE" id="PS51828"/>
    </source>
</evidence>
<dbReference type="SUPFAM" id="SSF49785">
    <property type="entry name" value="Galactose-binding domain-like"/>
    <property type="match status" value="3"/>
</dbReference>
<dbReference type="Pfam" id="PF00754">
    <property type="entry name" value="F5_F8_type_C"/>
    <property type="match status" value="2"/>
</dbReference>
<feature type="disulfide bond" evidence="12">
    <location>
        <begin position="485"/>
        <end position="494"/>
    </location>
</feature>
<evidence type="ECO:0000256" key="2">
    <source>
        <dbReference type="ARBA" id="ARBA00007200"/>
    </source>
</evidence>
<reference evidence="24" key="1">
    <citation type="submission" date="2022-01" db="EMBL/GenBank/DDBJ databases">
        <authorList>
            <person name="Braso-Vives M."/>
        </authorList>
    </citation>
    <scope>NUCLEOTIDE SEQUENCE</scope>
</reference>
<dbReference type="InterPro" id="IPR001304">
    <property type="entry name" value="C-type_lectin-like"/>
</dbReference>
<feature type="domain" description="EGF-like" evidence="17">
    <location>
        <begin position="877"/>
        <end position="912"/>
    </location>
</feature>
<feature type="domain" description="Sushi" evidence="21">
    <location>
        <begin position="1981"/>
        <end position="2037"/>
    </location>
</feature>
<dbReference type="SMART" id="SM00181">
    <property type="entry name" value="EGF"/>
    <property type="match status" value="3"/>
</dbReference>
<evidence type="ECO:0000313" key="24">
    <source>
        <dbReference type="EMBL" id="CAH1267497.1"/>
    </source>
</evidence>
<dbReference type="Pfam" id="PF13385">
    <property type="entry name" value="Laminin_G_3"/>
    <property type="match status" value="1"/>
</dbReference>
<feature type="domain" description="Sushi" evidence="21">
    <location>
        <begin position="2152"/>
        <end position="2208"/>
    </location>
</feature>
<dbReference type="InterPro" id="IPR036392">
    <property type="entry name" value="PLAT/LH2_dom_sf"/>
</dbReference>
<dbReference type="PRINTS" id="PR00018">
    <property type="entry name" value="KRINGLE"/>
</dbReference>
<feature type="domain" description="Apple" evidence="22">
    <location>
        <begin position="27"/>
        <end position="107"/>
    </location>
</feature>
<feature type="disulfide bond" evidence="12">
    <location>
        <begin position="1484"/>
        <end position="1493"/>
    </location>
</feature>
<feature type="disulfide bond" evidence="12">
    <location>
        <begin position="902"/>
        <end position="911"/>
    </location>
</feature>
<dbReference type="InterPro" id="IPR013320">
    <property type="entry name" value="ConA-like_dom_sf"/>
</dbReference>
<dbReference type="InterPro" id="IPR001881">
    <property type="entry name" value="EGF-like_Ca-bd_dom"/>
</dbReference>
<dbReference type="InterPro" id="IPR018378">
    <property type="entry name" value="C-type_lectin_CS"/>
</dbReference>
<feature type="disulfide bond" evidence="12">
    <location>
        <begin position="881"/>
        <end position="891"/>
    </location>
</feature>
<dbReference type="GO" id="GO:0005509">
    <property type="term" value="F:calcium ion binding"/>
    <property type="evidence" value="ECO:0007669"/>
    <property type="project" value="InterPro"/>
</dbReference>
<keyword evidence="12" id="KW-0245">EGF-like domain</keyword>
<dbReference type="CDD" id="cd00057">
    <property type="entry name" value="FA58C"/>
    <property type="match status" value="1"/>
</dbReference>
<evidence type="ECO:0000256" key="14">
    <source>
        <dbReference type="PROSITE-ProRule" id="PRU00302"/>
    </source>
</evidence>
<dbReference type="CDD" id="cd00033">
    <property type="entry name" value="CCP"/>
    <property type="match status" value="10"/>
</dbReference>
<dbReference type="CDD" id="cd00054">
    <property type="entry name" value="EGF_CA"/>
    <property type="match status" value="3"/>
</dbReference>
<dbReference type="PROSITE" id="PS01286">
    <property type="entry name" value="FA58C_2"/>
    <property type="match status" value="1"/>
</dbReference>
<proteinExistence type="inferred from homology"/>
<comment type="similarity">
    <text evidence="2">Belongs to the polycystin family.</text>
</comment>
<feature type="disulfide bond" evidence="14">
    <location>
        <begin position="2065"/>
        <end position="2092"/>
    </location>
</feature>
<feature type="disulfide bond" evidence="14">
    <location>
        <begin position="2293"/>
        <end position="2320"/>
    </location>
</feature>
<dbReference type="InterPro" id="IPR003609">
    <property type="entry name" value="Pan_app"/>
</dbReference>
<dbReference type="InterPro" id="IPR016187">
    <property type="entry name" value="CTDL_fold"/>
</dbReference>
<feature type="transmembrane region" description="Helical" evidence="15">
    <location>
        <begin position="3746"/>
        <end position="3766"/>
    </location>
</feature>
<evidence type="ECO:0000259" key="17">
    <source>
        <dbReference type="PROSITE" id="PS50026"/>
    </source>
</evidence>
<feature type="domain" description="C-type lectin" evidence="18">
    <location>
        <begin position="753"/>
        <end position="873"/>
    </location>
</feature>
<dbReference type="GO" id="GO:0016020">
    <property type="term" value="C:membrane"/>
    <property type="evidence" value="ECO:0007669"/>
    <property type="project" value="UniProtKB-SubCell"/>
</dbReference>
<dbReference type="InterPro" id="IPR013806">
    <property type="entry name" value="Kringle-like"/>
</dbReference>
<dbReference type="PRINTS" id="PR00895">
    <property type="entry name" value="PENTAXIN"/>
</dbReference>
<evidence type="ECO:0000259" key="16">
    <source>
        <dbReference type="PROSITE" id="PS50022"/>
    </source>
</evidence>
<dbReference type="PROSITE" id="PS00615">
    <property type="entry name" value="C_TYPE_LECTIN_1"/>
    <property type="match status" value="1"/>
</dbReference>
<dbReference type="InterPro" id="IPR000421">
    <property type="entry name" value="FA58C"/>
</dbReference>
<keyword evidence="8 15" id="KW-1133">Transmembrane helix</keyword>
<feature type="transmembrane region" description="Helical" evidence="15">
    <location>
        <begin position="3778"/>
        <end position="3807"/>
    </location>
</feature>
<keyword evidence="9 15" id="KW-0472">Membrane</keyword>
<accession>A0A8K0ESW0</accession>
<dbReference type="InterPro" id="IPR008979">
    <property type="entry name" value="Galactose-bd-like_sf"/>
</dbReference>
<dbReference type="Gene3D" id="1.10.287.70">
    <property type="match status" value="1"/>
</dbReference>
<feature type="domain" description="Sushi" evidence="21">
    <location>
        <begin position="2095"/>
        <end position="2151"/>
    </location>
</feature>
<dbReference type="InterPro" id="IPR051223">
    <property type="entry name" value="Polycystin"/>
</dbReference>
<feature type="transmembrane region" description="Helical" evidence="15">
    <location>
        <begin position="3879"/>
        <end position="3901"/>
    </location>
</feature>
<feature type="domain" description="Sushi" evidence="21">
    <location>
        <begin position="2038"/>
        <end position="2094"/>
    </location>
</feature>
<dbReference type="CDD" id="cd00108">
    <property type="entry name" value="KR"/>
    <property type="match status" value="1"/>
</dbReference>
<dbReference type="InterPro" id="IPR000001">
    <property type="entry name" value="Kringle"/>
</dbReference>
<evidence type="ECO:0000256" key="13">
    <source>
        <dbReference type="PROSITE-ProRule" id="PRU00121"/>
    </source>
</evidence>
<feature type="transmembrane region" description="Helical" evidence="15">
    <location>
        <begin position="3839"/>
        <end position="3859"/>
    </location>
</feature>
<dbReference type="PANTHER" id="PTHR10877:SF194">
    <property type="entry name" value="LOCATION OF VULVA DEFECTIVE 1"/>
    <property type="match status" value="1"/>
</dbReference>
<dbReference type="SUPFAM" id="SSF56436">
    <property type="entry name" value="C-type lectin-like"/>
    <property type="match status" value="5"/>
</dbReference>
<dbReference type="InterPro" id="IPR046791">
    <property type="entry name" value="Polycystin_dom"/>
</dbReference>
<dbReference type="SMART" id="SM00032">
    <property type="entry name" value="CCP"/>
    <property type="match status" value="10"/>
</dbReference>
<keyword evidence="4 15" id="KW-0812">Transmembrane</keyword>
<feature type="domain" description="Sushi" evidence="21">
    <location>
        <begin position="2380"/>
        <end position="2436"/>
    </location>
</feature>
<dbReference type="InterPro" id="IPR001024">
    <property type="entry name" value="PLAT/LH2_dom"/>
</dbReference>
<dbReference type="PANTHER" id="PTHR10877">
    <property type="entry name" value="POLYCYSTIN FAMILY MEMBER"/>
    <property type="match status" value="1"/>
</dbReference>
<dbReference type="Pfam" id="PF00024">
    <property type="entry name" value="PAN_1"/>
    <property type="match status" value="1"/>
</dbReference>
<feature type="domain" description="F5/8 type C" evidence="16">
    <location>
        <begin position="1635"/>
        <end position="1783"/>
    </location>
</feature>
<feature type="domain" description="Sushi" evidence="21">
    <location>
        <begin position="1924"/>
        <end position="1980"/>
    </location>
</feature>
<feature type="disulfide bond" evidence="12">
    <location>
        <begin position="464"/>
        <end position="474"/>
    </location>
</feature>
<dbReference type="SMART" id="SM00231">
    <property type="entry name" value="FA58C"/>
    <property type="match status" value="1"/>
</dbReference>
<dbReference type="Pfam" id="PF00354">
    <property type="entry name" value="Pentaxin"/>
    <property type="match status" value="1"/>
</dbReference>
<keyword evidence="25" id="KW-1185">Reference proteome</keyword>
<keyword evidence="14" id="KW-0768">Sushi</keyword>
<dbReference type="Gene3D" id="3.10.100.10">
    <property type="entry name" value="Mannose-Binding Protein A, subunit A"/>
    <property type="match status" value="5"/>
</dbReference>
<feature type="disulfide bond" evidence="14">
    <location>
        <begin position="2350"/>
        <end position="2377"/>
    </location>
</feature>
<evidence type="ECO:0000256" key="7">
    <source>
        <dbReference type="ARBA" id="ARBA00022837"/>
    </source>
</evidence>
<dbReference type="PROSITE" id="PS50923">
    <property type="entry name" value="SUSHI"/>
    <property type="match status" value="10"/>
</dbReference>
<feature type="domain" description="Sushi" evidence="21">
    <location>
        <begin position="2266"/>
        <end position="2322"/>
    </location>
</feature>
<evidence type="ECO:0000256" key="12">
    <source>
        <dbReference type="PROSITE-ProRule" id="PRU00076"/>
    </source>
</evidence>
<feature type="disulfide bond" evidence="14">
    <location>
        <begin position="2407"/>
        <end position="2434"/>
    </location>
</feature>
<evidence type="ECO:0000256" key="6">
    <source>
        <dbReference type="ARBA" id="ARBA00022729"/>
    </source>
</evidence>
<dbReference type="InterPro" id="IPR018056">
    <property type="entry name" value="Kringle_CS"/>
</dbReference>
<dbReference type="PROSITE" id="PS50022">
    <property type="entry name" value="FA58C_3"/>
    <property type="match status" value="2"/>
</dbReference>
<keyword evidence="6" id="KW-0732">Signal</keyword>
<keyword evidence="3 13" id="KW-0420">Kringle</keyword>
<dbReference type="GO" id="GO:0050982">
    <property type="term" value="P:detection of mechanical stimulus"/>
    <property type="evidence" value="ECO:0007669"/>
    <property type="project" value="TreeGrafter"/>
</dbReference>
<dbReference type="InterPro" id="IPR006585">
    <property type="entry name" value="FTP1"/>
</dbReference>
<dbReference type="InterPro" id="IPR038178">
    <property type="entry name" value="Kringle_sf"/>
</dbReference>
<feature type="domain" description="Sushi" evidence="21">
    <location>
        <begin position="2209"/>
        <end position="2265"/>
    </location>
</feature>
<feature type="disulfide bond" evidence="12">
    <location>
        <begin position="1463"/>
        <end position="1473"/>
    </location>
</feature>
<gene>
    <name evidence="24" type="primary">CSMD3</name>
    <name evidence="24" type="ORF">BLAG_LOCUS20835</name>
</gene>
<dbReference type="InterPro" id="IPR013122">
    <property type="entry name" value="PKD1_2_channel"/>
</dbReference>
<feature type="domain" description="Kringle" evidence="19">
    <location>
        <begin position="1787"/>
        <end position="1865"/>
    </location>
</feature>
<dbReference type="Gene3D" id="2.60.60.20">
    <property type="entry name" value="PLAT/LH2 domain"/>
    <property type="match status" value="1"/>
</dbReference>
<dbReference type="PROSITE" id="PS50026">
    <property type="entry name" value="EGF_3"/>
    <property type="match status" value="3"/>
</dbReference>
<feature type="transmembrane region" description="Helical" evidence="15">
    <location>
        <begin position="3265"/>
        <end position="3291"/>
    </location>
</feature>
<dbReference type="SUPFAM" id="SSF49723">
    <property type="entry name" value="Lipase/lipooxygenase domain (PLAT/LH2 domain)"/>
    <property type="match status" value="1"/>
</dbReference>
<feature type="disulfide bond" evidence="13">
    <location>
        <begin position="1788"/>
        <end position="1865"/>
    </location>
</feature>
<organism evidence="24 25">
    <name type="scientific">Branchiostoma lanceolatum</name>
    <name type="common">Common lancelet</name>
    <name type="synonym">Amphioxus lanceolatum</name>
    <dbReference type="NCBI Taxonomy" id="7740"/>
    <lineage>
        <taxon>Eukaryota</taxon>
        <taxon>Metazoa</taxon>
        <taxon>Chordata</taxon>
        <taxon>Cephalochordata</taxon>
        <taxon>Leptocardii</taxon>
        <taxon>Amphioxiformes</taxon>
        <taxon>Branchiostomatidae</taxon>
        <taxon>Branchiostoma</taxon>
    </lineage>
</organism>
<feature type="disulfide bond" evidence="14">
    <location>
        <begin position="2236"/>
        <end position="2263"/>
    </location>
</feature>
<dbReference type="Gene3D" id="2.60.120.260">
    <property type="entry name" value="Galactose-binding domain-like"/>
    <property type="match status" value="3"/>
</dbReference>
<dbReference type="PROSITE" id="PS50948">
    <property type="entry name" value="PAN"/>
    <property type="match status" value="1"/>
</dbReference>
<dbReference type="SMART" id="SM00179">
    <property type="entry name" value="EGF_CA"/>
    <property type="match status" value="3"/>
</dbReference>
<feature type="domain" description="Pentraxin (PTX)" evidence="23">
    <location>
        <begin position="917"/>
        <end position="1121"/>
    </location>
</feature>
<keyword evidence="11" id="KW-0325">Glycoprotein</keyword>
<dbReference type="Gene3D" id="2.40.20.10">
    <property type="entry name" value="Plasminogen Kringle 4"/>
    <property type="match status" value="1"/>
</dbReference>
<dbReference type="SMART" id="SM00607">
    <property type="entry name" value="FTP"/>
    <property type="match status" value="1"/>
</dbReference>
<evidence type="ECO:0000256" key="3">
    <source>
        <dbReference type="ARBA" id="ARBA00022572"/>
    </source>
</evidence>
<dbReference type="OrthoDB" id="10051623at2759"/>
<feature type="disulfide bond" evidence="13">
    <location>
        <begin position="1809"/>
        <end position="1848"/>
    </location>
</feature>
<evidence type="ECO:0000259" key="21">
    <source>
        <dbReference type="PROSITE" id="PS50923"/>
    </source>
</evidence>
<dbReference type="InterPro" id="IPR002859">
    <property type="entry name" value="PKD/REJ-like"/>
</dbReference>
<dbReference type="Pfam" id="PF20519">
    <property type="entry name" value="Polycystin_dom"/>
    <property type="match status" value="1"/>
</dbReference>
<dbReference type="PROSITE" id="PS01186">
    <property type="entry name" value="EGF_2"/>
    <property type="match status" value="2"/>
</dbReference>
<feature type="transmembrane region" description="Helical" evidence="15">
    <location>
        <begin position="3939"/>
        <end position="3960"/>
    </location>
</feature>
<dbReference type="Pfam" id="PF00084">
    <property type="entry name" value="Sushi"/>
    <property type="match status" value="10"/>
</dbReference>
<evidence type="ECO:0000256" key="5">
    <source>
        <dbReference type="ARBA" id="ARBA00022723"/>
    </source>
</evidence>
<feature type="domain" description="EGF-like" evidence="17">
    <location>
        <begin position="1459"/>
        <end position="1494"/>
    </location>
</feature>
<dbReference type="SMART" id="SM00034">
    <property type="entry name" value="CLECT"/>
    <property type="match status" value="5"/>
</dbReference>
<evidence type="ECO:0000259" key="20">
    <source>
        <dbReference type="PROSITE" id="PS50095"/>
    </source>
</evidence>
<feature type="transmembrane region" description="Helical" evidence="15">
    <location>
        <begin position="3392"/>
        <end position="3423"/>
    </location>
</feature>
<evidence type="ECO:0000313" key="25">
    <source>
        <dbReference type="Proteomes" id="UP000838412"/>
    </source>
</evidence>
<feature type="domain" description="C-type lectin" evidence="18">
    <location>
        <begin position="1341"/>
        <end position="1455"/>
    </location>
</feature>
<dbReference type="InterPro" id="IPR035976">
    <property type="entry name" value="Sushi/SCR/CCP_sf"/>
</dbReference>
<sequence length="4055" mass="447214">MRFTSDGSTTSPGFQFSYTSHTTYEACGLSVFRHFPQTDCGGAGVDIASHVGVTLEFCVNACCANSTCLSFQYNSQTTNCYLKNKVCSAAEKASSADGNMYDRLDGCRDGYSYLAHTHMCYRAYDRENTYDEALTTCQADGGTLAMPRDNATNDFLIALKNDANATIWFNFGVDRRDGSWNYIDGGELIFTDWGEGEPNNEAEQCAQYFSGTYSDAYNRNKWNDGQCSRNVAFICEVGVNVALGKTAFQTSNYANGGAAGLAVDGNTATNWDAGTCTHTTQEDNPTWWMDLGQSYVIGRAVIFNRQDCCAERINPFNIHIGDSDQVSANPRCGECLVAGYVRFNGVCYKDFAEEMAYDEARQTCARDGGLLAMPKDVTINNFLHDLAGGGDRWIGLNDANNEGQFVFEDGQTLGSSAYNNWYPGEPNDAGGDEDCAVIRPGNEWNDASCSTVRGFVCQLAGGYCQPDPCVNGTCISGADNYTCVCDDGFEGETCGIPIALSHGLTISTSDSDHSGTTDALTVKIFSDVCDDACATTTVSGLTAVGTEYTRTFIASNFGDPTRLQLTTSGSDWLKLDWIDVYNAYTGLSYRFACPGNGCQLSTDSSEASEQLELDVDCPVAGYVNFSGVCYKSFTEKITRDEARQACEADGGILAMPKDNATNAFLASLEPVVNGRWLGLTDANEDGQWVFEDGQILTSSDFWATEAGYDGTGCVGYFWSTSTWDPRPCDISKPFICQLTEDTSCPQNNSLVLPSGKTYSAAEDKRNYSGAQEECRRRGGIVAIPRNEEEQRNLVFLKNCISSGSQFWLGIMKTTGVWKDGRGTALGAFTSWASGEPNQWERNCSHIIFGDKEGERRDKWADAGCLSQWRYVCEIEDAVDYCQPNPCVNGTCISVADNYTCACDDGYEGETCQFPIGDQKRITFPGPRSTSNYARLGTSLSQDLTGFTLCLHMRTDMSSSSDAGLVSYAVNQEYNELLLFDRGGNGLELYVQGETAVMGTLPVWDGARHVICVTWRSNDGAWQVYADGMLKTTGSGLRVGGKVRSGGTFILAQDQDTVGGGFAANQAFIGELSQVNLWDRVLSPAEVGSDWAAFCNHHGNVIDWATETIQVLGKAVSDQYSCLGSSAAGLWPLNARYGASDITGNGNNGTATGTQLAPGPYGDDNGAFQFSGTADSYIDIPNNGKLDVRYSYTILAHIYPTGEAGPIFDYVGNNGWAVHLWQTSPQELFMRPVGRDGHLSPGVIADVLQQNAWNYVGGTYNHVTGNASIWINDALVSESHIGVADVASQYPIRVAERDGDSRIFEGRIACLQLYNYAMAEEQIVAVRDVCREGCPVADYVRFNGVCYRSFTELKTRAEASQTCAANGGILAMPKDSATNTFLANLAEIVDGRWLGLTDANNDGQWEFEDGQTLTSSDFSNWRSGEPAPDNGCVGFWGAGSKWNTKDCSYLRGFICQLDEAVDYCQPNPCVNGTCISGADNYTCVCDDDYEGETCQVPIGCTKPLGMESGDIPDDSITASSIWGPDHEPYRGRLNGVAGIGAWAALTNTIGEWLQVDLGELKRVVGTSIQRHHGLDQWVTSYKLQCSVDAVFPGNTDRNATVTNLLHNPSDTRYVRFLPQSWYGWMSMRVEILGCDITGVRLPRDPSWIVDSTGTPWVDNGVTYNAAKALDGDIGTYWNVIDTPQNHNNWYIVLDFTGPQTLTRIAVNSYGDTTHDIAAFKLQKSQSESPYNWEDAVSVDNVQGGTNQSQEFGGFQGTARYWRFVVTRTHEGWQPYLTELNFYGISSELCQVGDGVSYRGTGSVTETGKTCQRWDSQTPHEHSYTTANYPSSGLEENYCRNTGDWTGVWCYTTDNDTRWELCDVPACGTSCPQLTPVQHGGTSGGSYYGDVVTYHCDPGYEISGDEKRTCQSDQTWSGTQPTCNRKACPELPVPNNGSKNEGHLYGDIVTFSCTEGYELIGSVNRTCQANQSWSGIQPNCSRTFCQQLTPVQHGSISGSRYYGDVVTFYCDPGYDISGVEERTCQSDQTWSGTQPTCSRKACPELPVPNNGSRTESHLYGDIVTFTCDEGYELIGSVNRTCQANQSWSGIQPNCSRTPCPQLTPVQHGGTSGGSYYGDVVTYHCDPGYEISGVEERTCQSDQTWSDTQPTCNRKACPELPVPNNGSRNEGHLYGDKVKFSCNEGYELIGSVNRTCQANQSWSGIQPNCSRTPCPQLTPVQHGGTSGGSYYGDVVTYHCDPGYEISGDEKRTCQSDQTWSGTQPTCSRKACPELPVPNNGSRTESHLYGDIVTFTCDEGYELIGSVNRTCQANQSWSGIQPNCSRTPCPQLTPVQHGGTSGGSYYGDVVTYHCDPGYEISGVEERTCQSDQTWSGTQPTCSRKACPELAVPNNGIRTEGHLYGDIVTFTCDEGYELIGSVNRTCQADQSWSGIQPTCGGTACNDTFQDGGQSAEYELQAASFPDHVDIVIFTVEVSLDGRESSQTSQSVTLQNGTVLNIAIRCDANCEAKASPSERLVLVTECDNCPAASTTYQWTLKGERHIDWDVDTTTGNTSQNLVLRSNIFEAGGNYTIRVDVTSDDEPWGTGFSEYSFSVNTPPTVGSCVISPSSGVHDDDKPLVYSLYFNSERSDDSTYTLLHTGTTRRFPPQQLPTGQERRDFNITLEVRVSDGLGATTIIRNINVQVRPPSVEDTEAALGSLNDTLDNLLDTGDHRALLQLTNSLSSVLNAANTSAYSNDALSTARDGLINSLGTIPVQSLEKIGQVSSALGQATASEEQVTPDSQNFKTPRNPYAFANTSPNVKSEVAGLQFMRNGSPVEIRDLPAPVETHQFNATKGRPLYITVTPHLANVSVRLYLKRGQEPRRIEGFDRNTTLPLPDDDDLFTLSLGTETLTADRWTWFIPGSDVEDPMEYMYYLGVQHVLQHGDVTPSVSPEYRGENFTLNYTVQIYSTQCLYFDEDIDDFRSDGCRPGPLSNTSLSHCRCDHLTAFGSGFQFFVAPNKLNVLQAFKNLNFKENPVVVIAISVVVGIYLLVVIWARRKDRQDSKKVGATILRGDQKGFNDHFYQIIVLTGSRSQSSTSARVFLTLIGEGGESGPHELEDHDRTIFREGGVDTFILPTSRHLGSLYAVHIWHDNTGPCPSWFLDKIILQDLSDGKKYSFLCQRWLAVEEGDGRVDCLLSSATDKQISTLSHVFNSQTSKAFNDGHLWCSVVGRPAYSPFTRVQRVSCCLSLLLCTMVTNIMFFGRADDFSKPPPVDILGFKVQIPISWAQIIIGVQSCLIIFPINLAIVEIFRHVASPPERKTNDQNVSRASSTSSDVISLEEIELQKIDKAWDFYRLPYSDRKVTDDKKKGCILPWWCVFIAWFLVFASCFLSALFTILYGSEYGREKAEAWLFTFFTSFFTDLLILQPVKVVLLAVGLTLLLRKPHEDAENLTPTLDYDEVCSYLSTIKVTPAKKCLEEPPDSTKLAEMRVRRFVEISMKSAVYEFVFYFMFVLVLAVIANGPRDTGMFHMTRNIRQTMDDGDDHSFKQASTIDVNDVQSFWNFIRYTLSPALYDNQWYNGDNREPDGFMTDKTSYVVGPVRLRQLRVAEDSSCKRAEPIEGIFNDCIDAYSYLTQDSSSYGMGWLKTSDANASGLVPNETNPWVYQQSSDIPVVGTHETYWDGGYFVKFTNTTPTAVLATVAQLEPSGWIDRYTRAVLIEMTIYNPHANLFSVVNLLTEFTAIGSAYPHVDITTVRLYRFQTTWAWVVVCFQGIFIIFTLYFAFKELDHILKLRCLYLKTFWGCVELSLALLSLAEVGVMLYTLYIVLEFQSKQGANTGPVERTFEKYRRAAYWDQINTYVLGCLVCMGTIKLLHLLRFNKHVVLGADTIKKAAGPLSGFLLIFTLVFLAFAMFASLVFGSGEEGFSPFIATLETMFTILLGRFYEMSDRNRIMGPLFTFTFITFFQWVIITMVVAILDCAIHEVAEENTQQKPETEQVADLMLERLQSWVGGVLQRGERRSSSVIKEDYSPTEEELMDFFTKTDFIRFRGRQDNSSADIEFCIENQISSGTV</sequence>
<dbReference type="PROSITE" id="PS00021">
    <property type="entry name" value="KRINGLE_1"/>
    <property type="match status" value="1"/>
</dbReference>
<dbReference type="InterPro" id="IPR000203">
    <property type="entry name" value="GPS"/>
</dbReference>
<comment type="subcellular location">
    <subcellularLocation>
        <location evidence="1">Membrane</location>
        <topology evidence="1">Multi-pass membrane protein</topology>
    </subcellularLocation>
</comment>
<evidence type="ECO:0000256" key="4">
    <source>
        <dbReference type="ARBA" id="ARBA00022692"/>
    </source>
</evidence>
<dbReference type="FunFam" id="2.60.60.20:FF:000008">
    <property type="entry name" value="Polycystic kidney disease 1-like 2, isoform CRA_a"/>
    <property type="match status" value="1"/>
</dbReference>
<evidence type="ECO:0000259" key="22">
    <source>
        <dbReference type="PROSITE" id="PS50948"/>
    </source>
</evidence>
<feature type="disulfide bond" evidence="14">
    <location>
        <begin position="2122"/>
        <end position="2149"/>
    </location>
</feature>
<feature type="domain" description="Sushi" evidence="21">
    <location>
        <begin position="2323"/>
        <end position="2379"/>
    </location>
</feature>
<dbReference type="Pfam" id="PF08016">
    <property type="entry name" value="PKD_channel"/>
    <property type="match status" value="1"/>
</dbReference>
<dbReference type="SUPFAM" id="SSF57535">
    <property type="entry name" value="Complement control module/SCR domain"/>
    <property type="match status" value="10"/>
</dbReference>
<feature type="transmembrane region" description="Helical" evidence="15">
    <location>
        <begin position="3224"/>
        <end position="3245"/>
    </location>
</feature>
<evidence type="ECO:0000256" key="9">
    <source>
        <dbReference type="ARBA" id="ARBA00023136"/>
    </source>
</evidence>
<dbReference type="Pfam" id="PF00059">
    <property type="entry name" value="Lectin_C"/>
    <property type="match status" value="5"/>
</dbReference>
<dbReference type="InterPro" id="IPR000436">
    <property type="entry name" value="Sushi_SCR_CCP_dom"/>
</dbReference>
<keyword evidence="5" id="KW-0479">Metal-binding</keyword>
<dbReference type="InterPro" id="IPR001759">
    <property type="entry name" value="PTX_dom"/>
</dbReference>
<feature type="domain" description="C-type lectin" evidence="18">
    <location>
        <begin position="116"/>
        <end position="236"/>
    </location>
</feature>
<dbReference type="SMART" id="SM00308">
    <property type="entry name" value="LH2"/>
    <property type="match status" value="1"/>
</dbReference>
<evidence type="ECO:0000259" key="19">
    <source>
        <dbReference type="PROSITE" id="PS50070"/>
    </source>
</evidence>
<dbReference type="Pfam" id="PF00008">
    <property type="entry name" value="EGF"/>
    <property type="match status" value="1"/>
</dbReference>
<dbReference type="CDD" id="cd00037">
    <property type="entry name" value="CLECT"/>
    <property type="match status" value="2"/>
</dbReference>
<dbReference type="Gene3D" id="2.10.70.10">
    <property type="entry name" value="Complement Module, domain 1"/>
    <property type="match status" value="10"/>
</dbReference>
<dbReference type="SUPFAM" id="SSF57196">
    <property type="entry name" value="EGF/Laminin"/>
    <property type="match status" value="3"/>
</dbReference>
<evidence type="ECO:0000259" key="18">
    <source>
        <dbReference type="PROSITE" id="PS50041"/>
    </source>
</evidence>
<feature type="disulfide bond" evidence="14">
    <location>
        <begin position="2008"/>
        <end position="2035"/>
    </location>
</feature>
<dbReference type="Pfam" id="PF00051">
    <property type="entry name" value="Kringle"/>
    <property type="match status" value="1"/>
</dbReference>
<evidence type="ECO:0000256" key="11">
    <source>
        <dbReference type="ARBA" id="ARBA00023180"/>
    </source>
</evidence>
<feature type="transmembrane region" description="Helical" evidence="15">
    <location>
        <begin position="3352"/>
        <end position="3380"/>
    </location>
</feature>
<dbReference type="SUPFAM" id="SSF57440">
    <property type="entry name" value="Kringle-like"/>
    <property type="match status" value="1"/>
</dbReference>
<keyword evidence="7" id="KW-0106">Calcium</keyword>
<feature type="domain" description="F5/8 type C" evidence="16">
    <location>
        <begin position="1499"/>
        <end position="1633"/>
    </location>
</feature>
<dbReference type="InterPro" id="IPR000742">
    <property type="entry name" value="EGF"/>
</dbReference>
<dbReference type="Gene3D" id="2.60.120.200">
    <property type="match status" value="2"/>
</dbReference>
<feature type="disulfide bond" evidence="14">
    <location>
        <begin position="2179"/>
        <end position="2206"/>
    </location>
</feature>
<dbReference type="Pfam" id="PF01477">
    <property type="entry name" value="PLAT"/>
    <property type="match status" value="1"/>
</dbReference>
<evidence type="ECO:0000256" key="10">
    <source>
        <dbReference type="ARBA" id="ARBA00023157"/>
    </source>
</evidence>
<feature type="domain" description="C-type lectin" evidence="18">
    <location>
        <begin position="625"/>
        <end position="737"/>
    </location>
</feature>
<dbReference type="SUPFAM" id="SSF49899">
    <property type="entry name" value="Concanavalin A-like lectins/glucanases"/>
    <property type="match status" value="2"/>
</dbReference>
<dbReference type="FunFam" id="2.60.120.200:FF:000012">
    <property type="entry name" value="neuronal pentraxin receptor"/>
    <property type="match status" value="1"/>
</dbReference>
<dbReference type="PROSITE" id="PS50070">
    <property type="entry name" value="KRINGLE_2"/>
    <property type="match status" value="1"/>
</dbReference>
<dbReference type="SMART" id="SM00130">
    <property type="entry name" value="KR"/>
    <property type="match status" value="1"/>
</dbReference>
<dbReference type="GO" id="GO:0005262">
    <property type="term" value="F:calcium channel activity"/>
    <property type="evidence" value="ECO:0007669"/>
    <property type="project" value="TreeGrafter"/>
</dbReference>
<feature type="disulfide bond" evidence="14">
    <location>
        <begin position="1894"/>
        <end position="1921"/>
    </location>
</feature>
<name>A0A8K0ESW0_BRALA</name>
<dbReference type="Pfam" id="PF02010">
    <property type="entry name" value="REJ"/>
    <property type="match status" value="1"/>
</dbReference>
<dbReference type="PROSITE" id="PS00022">
    <property type="entry name" value="EGF_1"/>
    <property type="match status" value="3"/>
</dbReference>
<dbReference type="EMBL" id="OV696691">
    <property type="protein sequence ID" value="CAH1267497.1"/>
    <property type="molecule type" value="Genomic_DNA"/>
</dbReference>
<dbReference type="SMART" id="SM00303">
    <property type="entry name" value="GPS"/>
    <property type="match status" value="1"/>
</dbReference>
<feature type="transmembrane region" description="Helical" evidence="15">
    <location>
        <begin position="3483"/>
        <end position="3501"/>
    </location>
</feature>
<dbReference type="SMART" id="SM00159">
    <property type="entry name" value="PTX"/>
    <property type="match status" value="1"/>
</dbReference>
<feature type="transmembrane region" description="Helical" evidence="15">
    <location>
        <begin position="3907"/>
        <end position="3927"/>
    </location>
</feature>
<feature type="domain" description="EGF-like" evidence="17">
    <location>
        <begin position="460"/>
        <end position="495"/>
    </location>
</feature>
<feature type="disulfide bond" evidence="13">
    <location>
        <begin position="1837"/>
        <end position="1860"/>
    </location>
</feature>